<feature type="transmembrane region" description="Helical" evidence="2">
    <location>
        <begin position="147"/>
        <end position="164"/>
    </location>
</feature>
<evidence type="ECO:0000256" key="1">
    <source>
        <dbReference type="SAM" id="MobiDB-lite"/>
    </source>
</evidence>
<evidence type="ECO:0000256" key="2">
    <source>
        <dbReference type="SAM" id="Phobius"/>
    </source>
</evidence>
<keyword evidence="2" id="KW-0812">Transmembrane</keyword>
<sequence length="312" mass="35305">MGRHGGWEVEAMEMSKGVTSRVLPHERLQDHFARRFYISLSRPYSCLRLLPDERGYDIPVYDDWVTIAVVAERGPIKFSKAPEQRPPKPSGKKYVNMKLIDFAVIRGDAESDGFDVEPRENGSKGRIHKGGSRGAFESMSMLKKGDVIAYSYFLYIVVFLIVHSRQLGMCTVLKCNGSVRGSWCDKCVSDVFEWHVQRHLACRAPQSRSEDASTLLRNNWEDTEGSATYVVPGHVVTGSGPSSLEVSENIDREGQAKAQRLRAKDADKAPKTLLDQDKEGMKVVIAAREYAQKEEKKRKEDGRKRQQREPQD</sequence>
<feature type="compositionally biased region" description="Basic and acidic residues" evidence="1">
    <location>
        <begin position="262"/>
        <end position="281"/>
    </location>
</feature>
<gene>
    <name evidence="3" type="ORF">ARMSODRAFT_991317</name>
</gene>
<feature type="compositionally biased region" description="Basic and acidic residues" evidence="1">
    <location>
        <begin position="290"/>
        <end position="312"/>
    </location>
</feature>
<accession>A0A2H3B0Y2</accession>
<feature type="region of interest" description="Disordered" evidence="1">
    <location>
        <begin position="252"/>
        <end position="312"/>
    </location>
</feature>
<evidence type="ECO:0000313" key="3">
    <source>
        <dbReference type="EMBL" id="PBK58267.1"/>
    </source>
</evidence>
<organism evidence="3 4">
    <name type="scientific">Armillaria solidipes</name>
    <dbReference type="NCBI Taxonomy" id="1076256"/>
    <lineage>
        <taxon>Eukaryota</taxon>
        <taxon>Fungi</taxon>
        <taxon>Dikarya</taxon>
        <taxon>Basidiomycota</taxon>
        <taxon>Agaricomycotina</taxon>
        <taxon>Agaricomycetes</taxon>
        <taxon>Agaricomycetidae</taxon>
        <taxon>Agaricales</taxon>
        <taxon>Marasmiineae</taxon>
        <taxon>Physalacriaceae</taxon>
        <taxon>Armillaria</taxon>
    </lineage>
</organism>
<reference evidence="4" key="1">
    <citation type="journal article" date="2017" name="Nat. Ecol. Evol.">
        <title>Genome expansion and lineage-specific genetic innovations in the forest pathogenic fungi Armillaria.</title>
        <authorList>
            <person name="Sipos G."/>
            <person name="Prasanna A.N."/>
            <person name="Walter M.C."/>
            <person name="O'Connor E."/>
            <person name="Balint B."/>
            <person name="Krizsan K."/>
            <person name="Kiss B."/>
            <person name="Hess J."/>
            <person name="Varga T."/>
            <person name="Slot J."/>
            <person name="Riley R."/>
            <person name="Boka B."/>
            <person name="Rigling D."/>
            <person name="Barry K."/>
            <person name="Lee J."/>
            <person name="Mihaltcheva S."/>
            <person name="LaButti K."/>
            <person name="Lipzen A."/>
            <person name="Waldron R."/>
            <person name="Moloney N.M."/>
            <person name="Sperisen C."/>
            <person name="Kredics L."/>
            <person name="Vagvoelgyi C."/>
            <person name="Patrignani A."/>
            <person name="Fitzpatrick D."/>
            <person name="Nagy I."/>
            <person name="Doyle S."/>
            <person name="Anderson J.B."/>
            <person name="Grigoriev I.V."/>
            <person name="Gueldener U."/>
            <person name="Muensterkoetter M."/>
            <person name="Nagy L.G."/>
        </authorList>
    </citation>
    <scope>NUCLEOTIDE SEQUENCE [LARGE SCALE GENOMIC DNA]</scope>
    <source>
        <strain evidence="4">28-4</strain>
    </source>
</reference>
<proteinExistence type="predicted"/>
<dbReference type="InterPro" id="IPR012340">
    <property type="entry name" value="NA-bd_OB-fold"/>
</dbReference>
<name>A0A2H3B0Y2_9AGAR</name>
<dbReference type="Proteomes" id="UP000218334">
    <property type="component" value="Unassembled WGS sequence"/>
</dbReference>
<dbReference type="EMBL" id="KZ293563">
    <property type="protein sequence ID" value="PBK58267.1"/>
    <property type="molecule type" value="Genomic_DNA"/>
</dbReference>
<keyword evidence="4" id="KW-1185">Reference proteome</keyword>
<dbReference type="AlphaFoldDB" id="A0A2H3B0Y2"/>
<dbReference type="STRING" id="1076256.A0A2H3B0Y2"/>
<dbReference type="Gene3D" id="2.40.50.140">
    <property type="entry name" value="Nucleic acid-binding proteins"/>
    <property type="match status" value="1"/>
</dbReference>
<protein>
    <submittedName>
        <fullName evidence="3">Uncharacterized protein</fullName>
    </submittedName>
</protein>
<evidence type="ECO:0000313" key="4">
    <source>
        <dbReference type="Proteomes" id="UP000218334"/>
    </source>
</evidence>
<keyword evidence="2" id="KW-0472">Membrane</keyword>
<keyword evidence="2" id="KW-1133">Transmembrane helix</keyword>